<dbReference type="Proteomes" id="UP001595456">
    <property type="component" value="Unassembled WGS sequence"/>
</dbReference>
<dbReference type="InterPro" id="IPR039422">
    <property type="entry name" value="MarR/SlyA-like"/>
</dbReference>
<dbReference type="InterPro" id="IPR000835">
    <property type="entry name" value="HTH_MarR-typ"/>
</dbReference>
<name>A0ABV7E9R4_9SPHN</name>
<dbReference type="PRINTS" id="PR00598">
    <property type="entry name" value="HTHMARR"/>
</dbReference>
<evidence type="ECO:0000313" key="3">
    <source>
        <dbReference type="Proteomes" id="UP001595456"/>
    </source>
</evidence>
<keyword evidence="3" id="KW-1185">Reference proteome</keyword>
<sequence length="166" mass="18305">MSGEERTTSGFATYRAGGTTPDIALMVRLILTVRAVRGQLDERLRRIGQSASRMETLAAILNMPDPKSQSDVARRLRLEGATVTRMIDVLSREGLVKRAPDPADRRVNLLSITPEGEAALEEIFAVYDNLRDHVLADLDPAERAMMHDLLGRIIARVDAPQEDAGE</sequence>
<dbReference type="PANTHER" id="PTHR33164:SF43">
    <property type="entry name" value="HTH-TYPE TRANSCRIPTIONAL REPRESSOR YETL"/>
    <property type="match status" value="1"/>
</dbReference>
<dbReference type="RefSeq" id="WP_336926413.1">
    <property type="nucleotide sequence ID" value="NZ_JBANRO010000007.1"/>
</dbReference>
<evidence type="ECO:0000313" key="2">
    <source>
        <dbReference type="EMBL" id="MFC3098680.1"/>
    </source>
</evidence>
<protein>
    <submittedName>
        <fullName evidence="2">MarR family winged helix-turn-helix transcriptional regulator</fullName>
    </submittedName>
</protein>
<dbReference type="SMART" id="SM00347">
    <property type="entry name" value="HTH_MARR"/>
    <property type="match status" value="1"/>
</dbReference>
<dbReference type="SUPFAM" id="SSF46785">
    <property type="entry name" value="Winged helix' DNA-binding domain"/>
    <property type="match status" value="1"/>
</dbReference>
<proteinExistence type="predicted"/>
<dbReference type="PROSITE" id="PS50995">
    <property type="entry name" value="HTH_MARR_2"/>
    <property type="match status" value="1"/>
</dbReference>
<dbReference type="Gene3D" id="1.10.10.10">
    <property type="entry name" value="Winged helix-like DNA-binding domain superfamily/Winged helix DNA-binding domain"/>
    <property type="match status" value="1"/>
</dbReference>
<reference evidence="3" key="1">
    <citation type="journal article" date="2019" name="Int. J. Syst. Evol. Microbiol.">
        <title>The Global Catalogue of Microorganisms (GCM) 10K type strain sequencing project: providing services to taxonomists for standard genome sequencing and annotation.</title>
        <authorList>
            <consortium name="The Broad Institute Genomics Platform"/>
            <consortium name="The Broad Institute Genome Sequencing Center for Infectious Disease"/>
            <person name="Wu L."/>
            <person name="Ma J."/>
        </authorList>
    </citation>
    <scope>NUCLEOTIDE SEQUENCE [LARGE SCALE GENOMIC DNA]</scope>
    <source>
        <strain evidence="3">KCTC 52607</strain>
    </source>
</reference>
<dbReference type="EMBL" id="JBHRST010000020">
    <property type="protein sequence ID" value="MFC3098680.1"/>
    <property type="molecule type" value="Genomic_DNA"/>
</dbReference>
<organism evidence="2 3">
    <name type="scientific">Alteraurantiacibacter palmitatis</name>
    <dbReference type="NCBI Taxonomy" id="2054628"/>
    <lineage>
        <taxon>Bacteria</taxon>
        <taxon>Pseudomonadati</taxon>
        <taxon>Pseudomonadota</taxon>
        <taxon>Alphaproteobacteria</taxon>
        <taxon>Sphingomonadales</taxon>
        <taxon>Erythrobacteraceae</taxon>
        <taxon>Alteraurantiacibacter</taxon>
    </lineage>
</organism>
<accession>A0ABV7E9R4</accession>
<dbReference type="InterPro" id="IPR036390">
    <property type="entry name" value="WH_DNA-bd_sf"/>
</dbReference>
<evidence type="ECO:0000259" key="1">
    <source>
        <dbReference type="PROSITE" id="PS50995"/>
    </source>
</evidence>
<comment type="caution">
    <text evidence="2">The sequence shown here is derived from an EMBL/GenBank/DDBJ whole genome shotgun (WGS) entry which is preliminary data.</text>
</comment>
<gene>
    <name evidence="2" type="ORF">ACFODU_12865</name>
</gene>
<dbReference type="PANTHER" id="PTHR33164">
    <property type="entry name" value="TRANSCRIPTIONAL REGULATOR, MARR FAMILY"/>
    <property type="match status" value="1"/>
</dbReference>
<feature type="domain" description="HTH marR-type" evidence="1">
    <location>
        <begin position="22"/>
        <end position="155"/>
    </location>
</feature>
<dbReference type="InterPro" id="IPR036388">
    <property type="entry name" value="WH-like_DNA-bd_sf"/>
</dbReference>
<dbReference type="Pfam" id="PF12802">
    <property type="entry name" value="MarR_2"/>
    <property type="match status" value="1"/>
</dbReference>